<organism evidence="2 3">
    <name type="scientific">Caenorhabditis tropicalis</name>
    <dbReference type="NCBI Taxonomy" id="1561998"/>
    <lineage>
        <taxon>Eukaryota</taxon>
        <taxon>Metazoa</taxon>
        <taxon>Ecdysozoa</taxon>
        <taxon>Nematoda</taxon>
        <taxon>Chromadorea</taxon>
        <taxon>Rhabditida</taxon>
        <taxon>Rhabditina</taxon>
        <taxon>Rhabditomorpha</taxon>
        <taxon>Rhabditoidea</taxon>
        <taxon>Rhabditidae</taxon>
        <taxon>Peloderinae</taxon>
        <taxon>Caenorhabditis</taxon>
    </lineage>
</organism>
<dbReference type="Pfam" id="PF00646">
    <property type="entry name" value="F-box"/>
    <property type="match status" value="1"/>
</dbReference>
<reference evidence="3" key="1">
    <citation type="submission" date="2016-11" db="UniProtKB">
        <authorList>
            <consortium name="WormBaseParasite"/>
        </authorList>
    </citation>
    <scope>IDENTIFICATION</scope>
</reference>
<dbReference type="Proteomes" id="UP000095282">
    <property type="component" value="Unplaced"/>
</dbReference>
<protein>
    <submittedName>
        <fullName evidence="3">F-box domain-containing protein</fullName>
    </submittedName>
</protein>
<dbReference type="WBParaSite" id="Csp11.Scaffold630.g21000.t1">
    <property type="protein sequence ID" value="Csp11.Scaffold630.g21000.t1"/>
    <property type="gene ID" value="Csp11.Scaffold630.g21000"/>
</dbReference>
<dbReference type="PANTHER" id="PTHR21503">
    <property type="entry name" value="F-BOX-CONTAINING HYPOTHETICAL PROTEIN C.ELEGANS"/>
    <property type="match status" value="1"/>
</dbReference>
<name>A0A1I7UZV5_9PELO</name>
<keyword evidence="2" id="KW-1185">Reference proteome</keyword>
<dbReference type="AlphaFoldDB" id="A0A1I7UZV5"/>
<feature type="domain" description="F-box" evidence="1">
    <location>
        <begin position="1"/>
        <end position="50"/>
    </location>
</feature>
<dbReference type="InterPro" id="IPR001810">
    <property type="entry name" value="F-box_dom"/>
</dbReference>
<accession>A0A1I7UZV5</accession>
<evidence type="ECO:0000313" key="2">
    <source>
        <dbReference type="Proteomes" id="UP000095282"/>
    </source>
</evidence>
<evidence type="ECO:0000313" key="3">
    <source>
        <dbReference type="WBParaSite" id="Csp11.Scaffold630.g21000.t1"/>
    </source>
</evidence>
<dbReference type="PROSITE" id="PS50181">
    <property type="entry name" value="FBOX"/>
    <property type="match status" value="1"/>
</dbReference>
<dbReference type="InterPro" id="IPR012885">
    <property type="entry name" value="F-box_Sdz-33"/>
</dbReference>
<evidence type="ECO:0000259" key="1">
    <source>
        <dbReference type="PROSITE" id="PS50181"/>
    </source>
</evidence>
<proteinExistence type="predicted"/>
<dbReference type="Pfam" id="PF07735">
    <property type="entry name" value="FBA_2"/>
    <property type="match status" value="1"/>
</dbReference>
<dbReference type="PANTHER" id="PTHR21503:SF8">
    <property type="entry name" value="F-BOX ASSOCIATED DOMAIN-CONTAINING PROTEIN-RELATED"/>
    <property type="match status" value="1"/>
</dbReference>
<dbReference type="eggNOG" id="ENOG502TK42">
    <property type="taxonomic scope" value="Eukaryota"/>
</dbReference>
<sequence>MFPLLRLPFLCIQNIFDLLDIIELYNFSLISKRAKRISKRRKVNELELQLYSESPSIWIGKKDEWRRPLDFERNRFVIGRRNPPAMDPNVSPFLEALQHFMEVCRFDSVEFELRPPLTDDQLFTMIDWLNGLKTENISIRSATWPMFELFMNRFRRSIQKLSFIGQEWNGVIYKHLNFEIKQSFTSNRSDWFNLDFLFSMDTETITSYDTNLSAEDLNVFLRSWQEGKTNRNLKQVKVTTCSKVDMKKVLKGCGGEIMDPRTTKLKFRPFRFKWICGGIHIRRNDGRLAVIQNDDCSTWKKEEDVPENDIENYLKQLEMWNSEESSWYEDTFLCYIF</sequence>